<dbReference type="EMBL" id="SKBL01000025">
    <property type="protein sequence ID" value="TFU14824.1"/>
    <property type="molecule type" value="Genomic_DNA"/>
</dbReference>
<accession>A0A4Y9EVW5</accession>
<dbReference type="Gene3D" id="3.30.2310.20">
    <property type="entry name" value="RelE-like"/>
    <property type="match status" value="1"/>
</dbReference>
<proteinExistence type="predicted"/>
<protein>
    <submittedName>
        <fullName evidence="3">Type II toxin-antitoxin system RelE/ParE family toxin</fullName>
    </submittedName>
</protein>
<dbReference type="InterPro" id="IPR052747">
    <property type="entry name" value="TA_system_RelE_toxin"/>
</dbReference>
<dbReference type="InterPro" id="IPR035093">
    <property type="entry name" value="RelE/ParE_toxin_dom_sf"/>
</dbReference>
<gene>
    <name evidence="2" type="ORF">E0489_11315</name>
    <name evidence="3" type="ORF">E0687_13360</name>
</gene>
<dbReference type="SUPFAM" id="SSF143011">
    <property type="entry name" value="RelE-like"/>
    <property type="match status" value="1"/>
</dbReference>
<evidence type="ECO:0000256" key="1">
    <source>
        <dbReference type="ARBA" id="ARBA00022649"/>
    </source>
</evidence>
<keyword evidence="1" id="KW-1277">Toxin-antitoxin system</keyword>
<dbReference type="PANTHER" id="PTHR38813:SF1">
    <property type="entry name" value="TOXIN RELE1-RELATED"/>
    <property type="match status" value="1"/>
</dbReference>
<reference evidence="4 5" key="1">
    <citation type="submission" date="2019-03" db="EMBL/GenBank/DDBJ databases">
        <title>Thermus tengchongensis species for the arsenic transformation mechanism.</title>
        <authorList>
            <person name="Yuan G.C."/>
        </authorList>
    </citation>
    <scope>NUCLEOTIDE SEQUENCE [LARGE SCALE GENOMIC DNA]</scope>
    <source>
        <strain evidence="3 5">15W</strain>
        <strain evidence="2 4">15Y</strain>
    </source>
</reference>
<dbReference type="OrthoDB" id="9805098at2"/>
<sequence>MRYTLLLTRSAQKDLEALPPEVLRRVDQALEELADNPFPPGKVKKLKGSGHPPVYRLRVGDYRVLFTVDPEAKTLTVARVKHRREAYR</sequence>
<evidence type="ECO:0000313" key="3">
    <source>
        <dbReference type="EMBL" id="TFU24789.1"/>
    </source>
</evidence>
<evidence type="ECO:0000313" key="2">
    <source>
        <dbReference type="EMBL" id="TFU14824.1"/>
    </source>
</evidence>
<dbReference type="RefSeq" id="WP_135261174.1">
    <property type="nucleotide sequence ID" value="NZ_JAKEDU010000012.1"/>
</dbReference>
<dbReference type="AlphaFoldDB" id="A0A4Y9EVW5"/>
<dbReference type="Proteomes" id="UP000297668">
    <property type="component" value="Unassembled WGS sequence"/>
</dbReference>
<dbReference type="PANTHER" id="PTHR38813">
    <property type="match status" value="1"/>
</dbReference>
<evidence type="ECO:0000313" key="4">
    <source>
        <dbReference type="Proteomes" id="UP000297244"/>
    </source>
</evidence>
<name>A0A4Y9EVW5_9DEIN</name>
<dbReference type="Proteomes" id="UP000297244">
    <property type="component" value="Unassembled WGS sequence"/>
</dbReference>
<comment type="caution">
    <text evidence="3">The sequence shown here is derived from an EMBL/GenBank/DDBJ whole genome shotgun (WGS) entry which is preliminary data.</text>
</comment>
<keyword evidence="4" id="KW-1185">Reference proteome</keyword>
<dbReference type="EMBL" id="SJZF01000057">
    <property type="protein sequence ID" value="TFU24789.1"/>
    <property type="molecule type" value="Genomic_DNA"/>
</dbReference>
<evidence type="ECO:0000313" key="5">
    <source>
        <dbReference type="Proteomes" id="UP000297668"/>
    </source>
</evidence>
<organism evidence="3 5">
    <name type="scientific">Thermus tengchongensis</name>
    <dbReference type="NCBI Taxonomy" id="1214928"/>
    <lineage>
        <taxon>Bacteria</taxon>
        <taxon>Thermotogati</taxon>
        <taxon>Deinococcota</taxon>
        <taxon>Deinococci</taxon>
        <taxon>Thermales</taxon>
        <taxon>Thermaceae</taxon>
        <taxon>Thermus</taxon>
    </lineage>
</organism>
<dbReference type="Pfam" id="PF05016">
    <property type="entry name" value="ParE_toxin"/>
    <property type="match status" value="1"/>
</dbReference>
<dbReference type="InterPro" id="IPR007712">
    <property type="entry name" value="RelE/ParE_toxin"/>
</dbReference>